<gene>
    <name evidence="1" type="ORF">MML48_6g00001980</name>
</gene>
<keyword evidence="2" id="KW-1185">Reference proteome</keyword>
<name>A0ACB9SZ56_HOLOL</name>
<proteinExistence type="predicted"/>
<organism evidence="1 2">
    <name type="scientific">Holotrichia oblita</name>
    <name type="common">Chafer beetle</name>
    <dbReference type="NCBI Taxonomy" id="644536"/>
    <lineage>
        <taxon>Eukaryota</taxon>
        <taxon>Metazoa</taxon>
        <taxon>Ecdysozoa</taxon>
        <taxon>Arthropoda</taxon>
        <taxon>Hexapoda</taxon>
        <taxon>Insecta</taxon>
        <taxon>Pterygota</taxon>
        <taxon>Neoptera</taxon>
        <taxon>Endopterygota</taxon>
        <taxon>Coleoptera</taxon>
        <taxon>Polyphaga</taxon>
        <taxon>Scarabaeiformia</taxon>
        <taxon>Scarabaeidae</taxon>
        <taxon>Melolonthinae</taxon>
        <taxon>Holotrichia</taxon>
    </lineage>
</organism>
<protein>
    <submittedName>
        <fullName evidence="1">Transposable element-related</fullName>
    </submittedName>
</protein>
<evidence type="ECO:0000313" key="1">
    <source>
        <dbReference type="EMBL" id="KAI4459799.1"/>
    </source>
</evidence>
<sequence>MNGEVYREKIINNVIPNFHAAICQDFIFLDDNATPHRAARVVEARINHGIPHLPLPPRCPDLNCVEHAWDQLQRALGVHEPRPETLQQLRDLLPQLWMQLRQDVLNNLVESMQRCCEAVIEARGGHTTY</sequence>
<evidence type="ECO:0000313" key="2">
    <source>
        <dbReference type="Proteomes" id="UP001056778"/>
    </source>
</evidence>
<comment type="caution">
    <text evidence="1">The sequence shown here is derived from an EMBL/GenBank/DDBJ whole genome shotgun (WGS) entry which is preliminary data.</text>
</comment>
<accession>A0ACB9SZ56</accession>
<reference evidence="1" key="1">
    <citation type="submission" date="2022-04" db="EMBL/GenBank/DDBJ databases">
        <title>Chromosome-scale genome assembly of Holotrichia oblita Faldermann.</title>
        <authorList>
            <person name="Rongchong L."/>
        </authorList>
    </citation>
    <scope>NUCLEOTIDE SEQUENCE</scope>
    <source>
        <strain evidence="1">81SQS9</strain>
    </source>
</reference>
<dbReference type="EMBL" id="CM043020">
    <property type="protein sequence ID" value="KAI4459799.1"/>
    <property type="molecule type" value="Genomic_DNA"/>
</dbReference>
<dbReference type="Proteomes" id="UP001056778">
    <property type="component" value="Chromosome 6"/>
</dbReference>